<dbReference type="VEuPathDB" id="VectorBase:SSCA006412"/>
<dbReference type="EC" id="6.3.5.-" evidence="5"/>
<comment type="function">
    <text evidence="5">Allows the formation of correctly charged Gln-tRNA(Gln) through the transamidation of misacylated Glu-tRNA(Gln) in the mitochondria. The reaction takes place in the presence of glutamine and ATP through an activated gamma-phospho-Glu-tRNA(Gln).</text>
</comment>
<keyword evidence="4 5" id="KW-0648">Protein biosynthesis</keyword>
<reference evidence="10" key="4">
    <citation type="submission" date="2022-06" db="UniProtKB">
        <authorList>
            <consortium name="EnsemblMetazoa"/>
        </authorList>
    </citation>
    <scope>IDENTIFICATION</scope>
</reference>
<evidence type="ECO:0000256" key="5">
    <source>
        <dbReference type="HAMAP-Rule" id="MF_03147"/>
    </source>
</evidence>
<feature type="domain" description="Aspartyl/Glutamyl-tRNA(Gln) amidotransferase subunit B/E catalytic" evidence="7">
    <location>
        <begin position="42"/>
        <end position="331"/>
    </location>
</feature>
<dbReference type="NCBIfam" id="NF004012">
    <property type="entry name" value="PRK05477.1-2"/>
    <property type="match status" value="1"/>
</dbReference>
<evidence type="ECO:0000256" key="1">
    <source>
        <dbReference type="ARBA" id="ARBA00022598"/>
    </source>
</evidence>
<dbReference type="EMBL" id="WVUK01000062">
    <property type="protein sequence ID" value="KAF7490119.1"/>
    <property type="molecule type" value="Genomic_DNA"/>
</dbReference>
<dbReference type="GO" id="GO:0016740">
    <property type="term" value="F:transferase activity"/>
    <property type="evidence" value="ECO:0007669"/>
    <property type="project" value="UniProtKB-KW"/>
</dbReference>
<comment type="catalytic activity">
    <reaction evidence="5">
        <text>L-glutamyl-tRNA(Gln) + L-glutamine + ATP + H2O = L-glutaminyl-tRNA(Gln) + L-glutamate + ADP + phosphate + H(+)</text>
        <dbReference type="Rhea" id="RHEA:17521"/>
        <dbReference type="Rhea" id="RHEA-COMP:9681"/>
        <dbReference type="Rhea" id="RHEA-COMP:9684"/>
        <dbReference type="ChEBI" id="CHEBI:15377"/>
        <dbReference type="ChEBI" id="CHEBI:15378"/>
        <dbReference type="ChEBI" id="CHEBI:29985"/>
        <dbReference type="ChEBI" id="CHEBI:30616"/>
        <dbReference type="ChEBI" id="CHEBI:43474"/>
        <dbReference type="ChEBI" id="CHEBI:58359"/>
        <dbReference type="ChEBI" id="CHEBI:78520"/>
        <dbReference type="ChEBI" id="CHEBI:78521"/>
        <dbReference type="ChEBI" id="CHEBI:456216"/>
    </reaction>
</comment>
<protein>
    <recommendedName>
        <fullName evidence="5">Glutamyl-tRNA(Gln) amidotransferase subunit B, mitochondrial</fullName>
        <shortName evidence="5">Glu-AdT subunit B</shortName>
        <ecNumber evidence="5">6.3.5.-</ecNumber>
    </recommendedName>
</protein>
<dbReference type="SUPFAM" id="SSF55931">
    <property type="entry name" value="Glutamine synthetase/guanido kinase"/>
    <property type="match status" value="1"/>
</dbReference>
<dbReference type="Pfam" id="PF02934">
    <property type="entry name" value="GatB_N"/>
    <property type="match status" value="1"/>
</dbReference>
<keyword evidence="11" id="KW-1185">Reference proteome</keyword>
<comment type="subcellular location">
    <subcellularLocation>
        <location evidence="5">Mitochondrion</location>
    </subcellularLocation>
</comment>
<comment type="subunit">
    <text evidence="5">Subunit of the heterotrimeric GatCAB amidotransferase (AdT) complex, composed of A, B and C subunits.</text>
</comment>
<dbReference type="InterPro" id="IPR004413">
    <property type="entry name" value="GatB"/>
</dbReference>
<dbReference type="Proteomes" id="UP000616769">
    <property type="component" value="Unassembled WGS sequence"/>
</dbReference>
<keyword evidence="2 5" id="KW-0547">Nucleotide-binding</keyword>
<organism evidence="9 12">
    <name type="scientific">Sarcoptes scabiei</name>
    <name type="common">Itch mite</name>
    <name type="synonym">Acarus scabiei</name>
    <dbReference type="NCBI Taxonomy" id="52283"/>
    <lineage>
        <taxon>Eukaryota</taxon>
        <taxon>Metazoa</taxon>
        <taxon>Ecdysozoa</taxon>
        <taxon>Arthropoda</taxon>
        <taxon>Chelicerata</taxon>
        <taxon>Arachnida</taxon>
        <taxon>Acari</taxon>
        <taxon>Acariformes</taxon>
        <taxon>Sarcoptiformes</taxon>
        <taxon>Astigmata</taxon>
        <taxon>Psoroptidia</taxon>
        <taxon>Sarcoptoidea</taxon>
        <taxon>Sarcoptidae</taxon>
        <taxon>Sarcoptinae</taxon>
        <taxon>Sarcoptes</taxon>
    </lineage>
</organism>
<dbReference type="InterPro" id="IPR018027">
    <property type="entry name" value="Asn/Gln_amidotransferase"/>
</dbReference>
<evidence type="ECO:0000259" key="6">
    <source>
        <dbReference type="Pfam" id="PF02637"/>
    </source>
</evidence>
<evidence type="ECO:0000256" key="3">
    <source>
        <dbReference type="ARBA" id="ARBA00022840"/>
    </source>
</evidence>
<dbReference type="NCBIfam" id="TIGR00133">
    <property type="entry name" value="gatB"/>
    <property type="match status" value="1"/>
</dbReference>
<reference evidence="9 12" key="1">
    <citation type="journal article" date="2015" name="Parasit. Vectors">
        <title>Draft genome of the scabies mite.</title>
        <authorList>
            <person name="Rider S.D.Jr."/>
            <person name="Morgan M.S."/>
            <person name="Arlian L.G."/>
        </authorList>
    </citation>
    <scope>NUCLEOTIDE SEQUENCE [LARGE SCALE GENOMIC DNA]</scope>
    <source>
        <strain evidence="9">Arlian Lab</strain>
    </source>
</reference>
<name>A0A132AIN9_SARSC</name>
<reference evidence="8" key="3">
    <citation type="submission" date="2020-01" db="EMBL/GenBank/DDBJ databases">
        <authorList>
            <person name="Korhonen P.K.K."/>
            <person name="Guangxu M.G."/>
            <person name="Wang T.W."/>
            <person name="Stroehlein A.J.S."/>
            <person name="Young N.D."/>
            <person name="Ang C.-S.A."/>
            <person name="Fernando D.W.F."/>
            <person name="Lu H.L."/>
            <person name="Taylor S.T."/>
            <person name="Ehtesham M.E.M."/>
            <person name="Najaraj S.H.N."/>
            <person name="Harsha G.H.G."/>
            <person name="Madugundu A.M."/>
            <person name="Renuse S.R."/>
            <person name="Holt D.H."/>
            <person name="Pandey A.P."/>
            <person name="Papenfuss A.P."/>
            <person name="Gasser R.B.G."/>
            <person name="Fischer K.F."/>
        </authorList>
    </citation>
    <scope>NUCLEOTIDE SEQUENCE</scope>
    <source>
        <strain evidence="8">SSS_KF_BRIS2020</strain>
    </source>
</reference>
<dbReference type="PANTHER" id="PTHR11659">
    <property type="entry name" value="GLUTAMYL-TRNA GLN AMIDOTRANSFERASE SUBUNIT B MITOCHONDRIAL AND PROKARYOTIC PET112-RELATED"/>
    <property type="match status" value="1"/>
</dbReference>
<evidence type="ECO:0000256" key="2">
    <source>
        <dbReference type="ARBA" id="ARBA00022741"/>
    </source>
</evidence>
<dbReference type="OMA" id="NWWLIKD"/>
<accession>A0A132AIN9</accession>
<proteinExistence type="inferred from homology"/>
<dbReference type="GO" id="GO:0005524">
    <property type="term" value="F:ATP binding"/>
    <property type="evidence" value="ECO:0007669"/>
    <property type="project" value="UniProtKB-KW"/>
</dbReference>
<dbReference type="Proteomes" id="UP000070412">
    <property type="component" value="Unassembled WGS sequence"/>
</dbReference>
<dbReference type="Pfam" id="PF02637">
    <property type="entry name" value="GatB_Yqey"/>
    <property type="match status" value="1"/>
</dbReference>
<evidence type="ECO:0000313" key="8">
    <source>
        <dbReference type="EMBL" id="KAF7490119.1"/>
    </source>
</evidence>
<evidence type="ECO:0000313" key="9">
    <source>
        <dbReference type="EMBL" id="KPM10679.1"/>
    </source>
</evidence>
<keyword evidence="3 5" id="KW-0067">ATP-binding</keyword>
<dbReference type="GO" id="GO:0032543">
    <property type="term" value="P:mitochondrial translation"/>
    <property type="evidence" value="ECO:0007669"/>
    <property type="project" value="UniProtKB-UniRule"/>
</dbReference>
<dbReference type="GO" id="GO:0005739">
    <property type="term" value="C:mitochondrion"/>
    <property type="evidence" value="ECO:0007669"/>
    <property type="project" value="UniProtKB-SubCell"/>
</dbReference>
<dbReference type="GO" id="GO:0070681">
    <property type="term" value="P:glutaminyl-tRNAGln biosynthesis via transamidation"/>
    <property type="evidence" value="ECO:0007669"/>
    <property type="project" value="UniProtKB-UniRule"/>
</dbReference>
<evidence type="ECO:0000259" key="7">
    <source>
        <dbReference type="Pfam" id="PF02934"/>
    </source>
</evidence>
<comment type="similarity">
    <text evidence="5">Belongs to the GatB/GatE family. GatB subfamily.</text>
</comment>
<keyword evidence="5" id="KW-0496">Mitochondrion</keyword>
<feature type="domain" description="Asn/Gln amidotransferase" evidence="6">
    <location>
        <begin position="442"/>
        <end position="522"/>
    </location>
</feature>
<dbReference type="InterPro" id="IPR006075">
    <property type="entry name" value="Asn/Gln-tRNA_Trfase_suB/E_cat"/>
</dbReference>
<dbReference type="PANTHER" id="PTHR11659:SF0">
    <property type="entry name" value="GLUTAMYL-TRNA(GLN) AMIDOTRANSFERASE SUBUNIT B, MITOCHONDRIAL"/>
    <property type="match status" value="1"/>
</dbReference>
<dbReference type="OrthoDB" id="1722066at2759"/>
<dbReference type="EMBL" id="JXLN01015562">
    <property type="protein sequence ID" value="KPM10679.1"/>
    <property type="molecule type" value="Genomic_DNA"/>
</dbReference>
<gene>
    <name evidence="9" type="ORF">QR98_0092390</name>
    <name evidence="8" type="ORF">SSS_6707</name>
</gene>
<keyword evidence="1 5" id="KW-0436">Ligase</keyword>
<dbReference type="InterPro" id="IPR017959">
    <property type="entry name" value="Asn/Gln-tRNA_amidoTrfase_suB/E"/>
</dbReference>
<dbReference type="EnsemblMetazoa" id="SSS_6707s_mrna">
    <property type="protein sequence ID" value="KAF7490119.1"/>
    <property type="gene ID" value="SSS_6707"/>
</dbReference>
<reference evidence="11" key="2">
    <citation type="journal article" date="2020" name="PLoS Negl. Trop. Dis.">
        <title>High-quality nuclear genome for Sarcoptes scabiei-A critical resource for a neglected parasite.</title>
        <authorList>
            <person name="Korhonen P.K."/>
            <person name="Gasser R.B."/>
            <person name="Ma G."/>
            <person name="Wang T."/>
            <person name="Stroehlein A.J."/>
            <person name="Young N.D."/>
            <person name="Ang C.S."/>
            <person name="Fernando D.D."/>
            <person name="Lu H.C."/>
            <person name="Taylor S."/>
            <person name="Reynolds S.L."/>
            <person name="Mofiz E."/>
            <person name="Najaraj S.H."/>
            <person name="Gowda H."/>
            <person name="Madugundu A."/>
            <person name="Renuse S."/>
            <person name="Holt D."/>
            <person name="Pandey A."/>
            <person name="Papenfuss A.T."/>
            <person name="Fischer K."/>
        </authorList>
    </citation>
    <scope>NUCLEOTIDE SEQUENCE [LARGE SCALE GENOMIC DNA]</scope>
</reference>
<dbReference type="GO" id="GO:0030956">
    <property type="term" value="C:glutamyl-tRNA(Gln) amidotransferase complex"/>
    <property type="evidence" value="ECO:0007669"/>
    <property type="project" value="UniProtKB-UniRule"/>
</dbReference>
<dbReference type="InterPro" id="IPR014746">
    <property type="entry name" value="Gln_synth/guanido_kin_cat_dom"/>
</dbReference>
<dbReference type="GO" id="GO:0050567">
    <property type="term" value="F:glutaminyl-tRNA synthase (glutamine-hydrolyzing) activity"/>
    <property type="evidence" value="ECO:0007669"/>
    <property type="project" value="UniProtKB-UniRule"/>
</dbReference>
<keyword evidence="8" id="KW-0808">Transferase</keyword>
<sequence>MRFKHKFLIQILSLSSRPIRNKSFSTASENVENISSRKYEPIIGLEVHAQMLTESKLFSSASTKYLSRPNSQVTYFDVSLPGTMPVLNRNCVEIAVKTALSLNCRISLKSSFDRKHYFYGDMPNGYQITQQNNPIAKDGYIDFIVYDESLENSETFEPYLKRCRLKQIQIEQDSGKSLVDEDNKINLIDLNRAGVPLMEFVFEPDLHSSLEAVSLARELILILKSLEVCSCKMDEGAFRIDANVSIRPFGSKSLGTRTEIKNLNSFRFLRGAIMYEIQRQSKILDEGGVVINETLGYDIRTKQTFLMRDKEIVQDYRFMPEPNLPPIILAEYQGEDIYLGPQKSLISVEKSRETLPELPEQIRDRLSKQPYCLNLKEIFILQNDRFKLNIFEQIFAKSNRKIGSECFQLIQRFLRPIFEDRINPLTAVDLKSLDPRISLTNIEEFIQIANLAEICDMLFGECISEATTFDLLMLYCQRDQRSARKIIEENNWWLIKDQDEIEKVCLKVIESIPKIAKKYAKNGIRKPKSMLIQRAFVLMNNQVNENIVWDCYDRILRPNNQIKTKQKSE</sequence>
<evidence type="ECO:0000256" key="4">
    <source>
        <dbReference type="ARBA" id="ARBA00022917"/>
    </source>
</evidence>
<evidence type="ECO:0000313" key="12">
    <source>
        <dbReference type="Proteomes" id="UP000616769"/>
    </source>
</evidence>
<dbReference type="HAMAP" id="MF_00121">
    <property type="entry name" value="GatB"/>
    <property type="match status" value="1"/>
</dbReference>
<evidence type="ECO:0000313" key="11">
    <source>
        <dbReference type="Proteomes" id="UP000070412"/>
    </source>
</evidence>
<dbReference type="AlphaFoldDB" id="A0A132AIN9"/>
<evidence type="ECO:0000313" key="10">
    <source>
        <dbReference type="EnsemblMetazoa" id="KAF7490119.1"/>
    </source>
</evidence>